<dbReference type="PATRIC" id="fig|1126833.4.peg.1147"/>
<name>A0A0D5NG64_9BACL</name>
<dbReference type="STRING" id="1126833.VN24_05180"/>
<evidence type="ECO:0000259" key="1">
    <source>
        <dbReference type="PROSITE" id="PS51071"/>
    </source>
</evidence>
<dbReference type="InterPro" id="IPR046348">
    <property type="entry name" value="SIS_dom_sf"/>
</dbReference>
<dbReference type="GO" id="GO:0003700">
    <property type="term" value="F:DNA-binding transcription factor activity"/>
    <property type="evidence" value="ECO:0007669"/>
    <property type="project" value="InterPro"/>
</dbReference>
<dbReference type="InterPro" id="IPR000281">
    <property type="entry name" value="HTH_RpiR"/>
</dbReference>
<dbReference type="PANTHER" id="PTHR30514:SF18">
    <property type="entry name" value="RPIR-FAMILY TRANSCRIPTIONAL REGULATOR"/>
    <property type="match status" value="1"/>
</dbReference>
<dbReference type="RefSeq" id="WP_045669541.1">
    <property type="nucleotide sequence ID" value="NZ_CP011058.1"/>
</dbReference>
<dbReference type="Pfam" id="PF01418">
    <property type="entry name" value="HTH_6"/>
    <property type="match status" value="1"/>
</dbReference>
<dbReference type="Proteomes" id="UP000032633">
    <property type="component" value="Chromosome"/>
</dbReference>
<dbReference type="GO" id="GO:0097367">
    <property type="term" value="F:carbohydrate derivative binding"/>
    <property type="evidence" value="ECO:0007669"/>
    <property type="project" value="InterPro"/>
</dbReference>
<organism evidence="2 3">
    <name type="scientific">Paenibacillus beijingensis</name>
    <dbReference type="NCBI Taxonomy" id="1126833"/>
    <lineage>
        <taxon>Bacteria</taxon>
        <taxon>Bacillati</taxon>
        <taxon>Bacillota</taxon>
        <taxon>Bacilli</taxon>
        <taxon>Bacillales</taxon>
        <taxon>Paenibacillaceae</taxon>
        <taxon>Paenibacillus</taxon>
    </lineage>
</organism>
<dbReference type="OrthoDB" id="2930at2"/>
<dbReference type="SUPFAM" id="SSF46689">
    <property type="entry name" value="Homeodomain-like"/>
    <property type="match status" value="1"/>
</dbReference>
<dbReference type="InterPro" id="IPR001347">
    <property type="entry name" value="SIS_dom"/>
</dbReference>
<evidence type="ECO:0000313" key="3">
    <source>
        <dbReference type="Proteomes" id="UP000032633"/>
    </source>
</evidence>
<gene>
    <name evidence="2" type="ORF">VN24_05180</name>
</gene>
<reference evidence="2 3" key="1">
    <citation type="journal article" date="2015" name="J. Biotechnol.">
        <title>Complete genome sequence of Paenibacillus beijingensis 7188(T) (=DSM 24997(T)), a novel rhizobacterium from jujube garden soil.</title>
        <authorList>
            <person name="Kwak Y."/>
            <person name="Shin J.H."/>
        </authorList>
    </citation>
    <scope>NUCLEOTIDE SEQUENCE [LARGE SCALE GENOMIC DNA]</scope>
    <source>
        <strain evidence="2 3">DSM 24997</strain>
    </source>
</reference>
<sequence length="298" mass="34379">MNKLIQPLPLSAEQLKDMLNKVIFSDESSPNNRKIAEYILVHYRSIAFMTASEIADKAGVSQPSVTRFVTNSLGFKGFSQFLKTVQDIIRNEVTGVERYHISGKTKSNLEILIGQEIENLNNLVEYTSEEKLLQIAARIANMKTVFIIGFRTGAPLANYFYFFLRKIHPDVRVCTSGGSDVYDMLHHMDRESTLILPFIFPRYPREMIDVIQYLKQEKFNFVTITDSYTLQAEGICECDIVTPIIITTFTTLFDSYTSSYCILNILLDMIGRTDLDRTKDMLSSVEEMYQRNRVFFRR</sequence>
<protein>
    <recommendedName>
        <fullName evidence="1">HTH rpiR-type domain-containing protein</fullName>
    </recommendedName>
</protein>
<dbReference type="Pfam" id="PF01380">
    <property type="entry name" value="SIS"/>
    <property type="match status" value="1"/>
</dbReference>
<dbReference type="InterPro" id="IPR047640">
    <property type="entry name" value="RpiR-like"/>
</dbReference>
<reference evidence="3" key="2">
    <citation type="submission" date="2015-03" db="EMBL/GenBank/DDBJ databases">
        <title>Genome sequence of Paenibacillus beijingensis strain DSM 24997T.</title>
        <authorList>
            <person name="Kwak Y."/>
            <person name="Shin J.-H."/>
        </authorList>
    </citation>
    <scope>NUCLEOTIDE SEQUENCE [LARGE SCALE GENOMIC DNA]</scope>
    <source>
        <strain evidence="3">DSM 24997</strain>
    </source>
</reference>
<dbReference type="PANTHER" id="PTHR30514">
    <property type="entry name" value="GLUCOKINASE"/>
    <property type="match status" value="1"/>
</dbReference>
<dbReference type="GO" id="GO:1901135">
    <property type="term" value="P:carbohydrate derivative metabolic process"/>
    <property type="evidence" value="ECO:0007669"/>
    <property type="project" value="InterPro"/>
</dbReference>
<accession>A0A0D5NG64</accession>
<dbReference type="HOGENOM" id="CLU_055769_1_1_9"/>
<dbReference type="AlphaFoldDB" id="A0A0D5NG64"/>
<dbReference type="SUPFAM" id="SSF53697">
    <property type="entry name" value="SIS domain"/>
    <property type="match status" value="1"/>
</dbReference>
<evidence type="ECO:0000313" key="2">
    <source>
        <dbReference type="EMBL" id="AJY74105.1"/>
    </source>
</evidence>
<dbReference type="Gene3D" id="3.40.50.10490">
    <property type="entry name" value="Glucose-6-phosphate isomerase like protein, domain 1"/>
    <property type="match status" value="1"/>
</dbReference>
<proteinExistence type="predicted"/>
<dbReference type="EMBL" id="CP011058">
    <property type="protein sequence ID" value="AJY74105.1"/>
    <property type="molecule type" value="Genomic_DNA"/>
</dbReference>
<dbReference type="Gene3D" id="1.10.10.10">
    <property type="entry name" value="Winged helix-like DNA-binding domain superfamily/Winged helix DNA-binding domain"/>
    <property type="match status" value="1"/>
</dbReference>
<dbReference type="PROSITE" id="PS51071">
    <property type="entry name" value="HTH_RPIR"/>
    <property type="match status" value="1"/>
</dbReference>
<keyword evidence="3" id="KW-1185">Reference proteome</keyword>
<dbReference type="GO" id="GO:0003677">
    <property type="term" value="F:DNA binding"/>
    <property type="evidence" value="ECO:0007669"/>
    <property type="project" value="InterPro"/>
</dbReference>
<dbReference type="InterPro" id="IPR009057">
    <property type="entry name" value="Homeodomain-like_sf"/>
</dbReference>
<feature type="domain" description="HTH rpiR-type" evidence="1">
    <location>
        <begin position="15"/>
        <end position="92"/>
    </location>
</feature>
<dbReference type="InterPro" id="IPR036388">
    <property type="entry name" value="WH-like_DNA-bd_sf"/>
</dbReference>
<dbReference type="KEGG" id="pbj:VN24_05180"/>